<organism evidence="1 2">
    <name type="scientific">Prorocentrum cordatum</name>
    <dbReference type="NCBI Taxonomy" id="2364126"/>
    <lineage>
        <taxon>Eukaryota</taxon>
        <taxon>Sar</taxon>
        <taxon>Alveolata</taxon>
        <taxon>Dinophyceae</taxon>
        <taxon>Prorocentrales</taxon>
        <taxon>Prorocentraceae</taxon>
        <taxon>Prorocentrum</taxon>
    </lineage>
</organism>
<accession>A0ABN9UUV4</accession>
<proteinExistence type="predicted"/>
<evidence type="ECO:0000313" key="2">
    <source>
        <dbReference type="Proteomes" id="UP001189429"/>
    </source>
</evidence>
<sequence length="102" mass="10707">MATGTLTRSEAAYWWLRGNIPKGTAVREGDVVSTASAQAFELLGPQVAPSLGSVWRAVQEQRGKAAGLDGWAGDELFPAKFHAESFASLCLAFEALGVVLAA</sequence>
<gene>
    <name evidence="1" type="ORF">PCOR1329_LOCUS51905</name>
</gene>
<dbReference type="Proteomes" id="UP001189429">
    <property type="component" value="Unassembled WGS sequence"/>
</dbReference>
<evidence type="ECO:0000313" key="1">
    <source>
        <dbReference type="EMBL" id="CAK0863877.1"/>
    </source>
</evidence>
<comment type="caution">
    <text evidence="1">The sequence shown here is derived from an EMBL/GenBank/DDBJ whole genome shotgun (WGS) entry which is preliminary data.</text>
</comment>
<feature type="non-terminal residue" evidence="1">
    <location>
        <position position="102"/>
    </location>
</feature>
<reference evidence="1" key="1">
    <citation type="submission" date="2023-10" db="EMBL/GenBank/DDBJ databases">
        <authorList>
            <person name="Chen Y."/>
            <person name="Shah S."/>
            <person name="Dougan E. K."/>
            <person name="Thang M."/>
            <person name="Chan C."/>
        </authorList>
    </citation>
    <scope>NUCLEOTIDE SEQUENCE [LARGE SCALE GENOMIC DNA]</scope>
</reference>
<name>A0ABN9UUV4_9DINO</name>
<protein>
    <submittedName>
        <fullName evidence="1">Uncharacterized protein</fullName>
    </submittedName>
</protein>
<keyword evidence="2" id="KW-1185">Reference proteome</keyword>
<dbReference type="EMBL" id="CAUYUJ010016310">
    <property type="protein sequence ID" value="CAK0863877.1"/>
    <property type="molecule type" value="Genomic_DNA"/>
</dbReference>